<dbReference type="EMBL" id="CADEPI010000008">
    <property type="protein sequence ID" value="CAB3362249.1"/>
    <property type="molecule type" value="Genomic_DNA"/>
</dbReference>
<feature type="repeat" description="Solcar" evidence="9">
    <location>
        <begin position="1"/>
        <end position="69"/>
    </location>
</feature>
<name>A0A8S1C9H2_9INSE</name>
<evidence type="ECO:0008006" key="14">
    <source>
        <dbReference type="Google" id="ProtNLM"/>
    </source>
</evidence>
<dbReference type="InterPro" id="IPR018108">
    <property type="entry name" value="MCP_transmembrane"/>
</dbReference>
<evidence type="ECO:0000256" key="3">
    <source>
        <dbReference type="ARBA" id="ARBA00022448"/>
    </source>
</evidence>
<dbReference type="GO" id="GO:0005347">
    <property type="term" value="F:ATP transmembrane transporter activity"/>
    <property type="evidence" value="ECO:0007669"/>
    <property type="project" value="TreeGrafter"/>
</dbReference>
<dbReference type="PANTHER" id="PTHR45939:SF5">
    <property type="entry name" value="PEROXISOMAL MEMBRANE PROTEIN PMP34"/>
    <property type="match status" value="1"/>
</dbReference>
<keyword evidence="3 10" id="KW-0813">Transport</keyword>
<dbReference type="PRINTS" id="PR00784">
    <property type="entry name" value="MTUNCOUPLING"/>
</dbReference>
<dbReference type="GO" id="GO:0015228">
    <property type="term" value="F:coenzyme A transmembrane transporter activity"/>
    <property type="evidence" value="ECO:0007669"/>
    <property type="project" value="TreeGrafter"/>
</dbReference>
<keyword evidence="13" id="KW-1185">Reference proteome</keyword>
<evidence type="ECO:0000256" key="11">
    <source>
        <dbReference type="SAM" id="Phobius"/>
    </source>
</evidence>
<feature type="repeat" description="Solcar" evidence="9">
    <location>
        <begin position="76"/>
        <end position="171"/>
    </location>
</feature>
<dbReference type="PANTHER" id="PTHR45939">
    <property type="entry name" value="PEROXISOMAL MEMBRANE PROTEIN PMP34-RELATED"/>
    <property type="match status" value="1"/>
</dbReference>
<dbReference type="GO" id="GO:0005778">
    <property type="term" value="C:peroxisomal membrane"/>
    <property type="evidence" value="ECO:0007669"/>
    <property type="project" value="UniProtKB-SubCell"/>
</dbReference>
<dbReference type="GO" id="GO:0051724">
    <property type="term" value="F:NAD transmembrane transporter activity"/>
    <property type="evidence" value="ECO:0007669"/>
    <property type="project" value="TreeGrafter"/>
</dbReference>
<dbReference type="Pfam" id="PF00153">
    <property type="entry name" value="Mito_carr"/>
    <property type="match status" value="3"/>
</dbReference>
<dbReference type="InterPro" id="IPR052217">
    <property type="entry name" value="Mito/Peroxisomal_Carrier"/>
</dbReference>
<comment type="subcellular location">
    <subcellularLocation>
        <location evidence="1">Peroxisome membrane</location>
        <topology evidence="1">Multi-pass membrane protein</topology>
    </subcellularLocation>
</comment>
<sequence>MATFYPLDTVRSRLQLEEKRESKNTVEVIKELVNDEGFFTLYRGMVPVLKSLCCSNFVYFYTFHGLKSMRAKSSQQSAGRDLMLAALAGVVNVFVTTPLWVVNTKLKMKGIGGGSSGHGGAEVPFDGLIDGLSYITRTEGVLALWKGTMPSLILVTNPSLQFMAYESIKRRLMAGKEVGAQLGSLTVFLVGAMAKAIATVATYPLQIVQAKLRHGHNYPNLRKNANMFELFIYIIKIHGVKGLFKGMEAKILQTISTAALMFVAYEKIAAVVFQILLLQKKSQ</sequence>
<proteinExistence type="inferred from homology"/>
<accession>A0A8S1C9H2</accession>
<dbReference type="GO" id="GO:0015217">
    <property type="term" value="F:ADP transmembrane transporter activity"/>
    <property type="evidence" value="ECO:0007669"/>
    <property type="project" value="TreeGrafter"/>
</dbReference>
<dbReference type="InterPro" id="IPR023395">
    <property type="entry name" value="MCP_dom_sf"/>
</dbReference>
<evidence type="ECO:0000256" key="2">
    <source>
        <dbReference type="ARBA" id="ARBA00006375"/>
    </source>
</evidence>
<dbReference type="GO" id="GO:0015230">
    <property type="term" value="F:FAD transmembrane transporter activity"/>
    <property type="evidence" value="ECO:0007669"/>
    <property type="project" value="TreeGrafter"/>
</dbReference>
<dbReference type="Proteomes" id="UP000494165">
    <property type="component" value="Unassembled WGS sequence"/>
</dbReference>
<keyword evidence="6 11" id="KW-1133">Transmembrane helix</keyword>
<dbReference type="PROSITE" id="PS50920">
    <property type="entry name" value="SOLCAR"/>
    <property type="match status" value="3"/>
</dbReference>
<comment type="caution">
    <text evidence="12">The sequence shown here is derived from an EMBL/GenBank/DDBJ whole genome shotgun (WGS) entry which is preliminary data.</text>
</comment>
<dbReference type="InterPro" id="IPR002067">
    <property type="entry name" value="MCP"/>
</dbReference>
<dbReference type="Gene3D" id="1.50.40.10">
    <property type="entry name" value="Mitochondrial carrier domain"/>
    <property type="match status" value="1"/>
</dbReference>
<evidence type="ECO:0000256" key="10">
    <source>
        <dbReference type="RuleBase" id="RU000488"/>
    </source>
</evidence>
<evidence type="ECO:0000256" key="5">
    <source>
        <dbReference type="ARBA" id="ARBA00022737"/>
    </source>
</evidence>
<feature type="repeat" description="Solcar" evidence="9">
    <location>
        <begin position="182"/>
        <end position="271"/>
    </location>
</feature>
<keyword evidence="4 9" id="KW-0812">Transmembrane</keyword>
<dbReference type="AlphaFoldDB" id="A0A8S1C9H2"/>
<evidence type="ECO:0000256" key="6">
    <source>
        <dbReference type="ARBA" id="ARBA00022989"/>
    </source>
</evidence>
<keyword evidence="5" id="KW-0677">Repeat</keyword>
<feature type="transmembrane region" description="Helical" evidence="11">
    <location>
        <begin position="82"/>
        <end position="101"/>
    </location>
</feature>
<comment type="similarity">
    <text evidence="2 10">Belongs to the mitochondrial carrier (TC 2.A.29) family.</text>
</comment>
<reference evidence="12 13" key="1">
    <citation type="submission" date="2020-04" db="EMBL/GenBank/DDBJ databases">
        <authorList>
            <person name="Alioto T."/>
            <person name="Alioto T."/>
            <person name="Gomez Garrido J."/>
        </authorList>
    </citation>
    <scope>NUCLEOTIDE SEQUENCE [LARGE SCALE GENOMIC DNA]</scope>
</reference>
<organism evidence="12 13">
    <name type="scientific">Cloeon dipterum</name>
    <dbReference type="NCBI Taxonomy" id="197152"/>
    <lineage>
        <taxon>Eukaryota</taxon>
        <taxon>Metazoa</taxon>
        <taxon>Ecdysozoa</taxon>
        <taxon>Arthropoda</taxon>
        <taxon>Hexapoda</taxon>
        <taxon>Insecta</taxon>
        <taxon>Pterygota</taxon>
        <taxon>Palaeoptera</taxon>
        <taxon>Ephemeroptera</taxon>
        <taxon>Pisciforma</taxon>
        <taxon>Baetidae</taxon>
        <taxon>Cloeon</taxon>
    </lineage>
</organism>
<dbReference type="SUPFAM" id="SSF103506">
    <property type="entry name" value="Mitochondrial carrier"/>
    <property type="match status" value="1"/>
</dbReference>
<feature type="transmembrane region" description="Helical" evidence="11">
    <location>
        <begin position="41"/>
        <end position="61"/>
    </location>
</feature>
<keyword evidence="7 9" id="KW-0472">Membrane</keyword>
<evidence type="ECO:0000256" key="9">
    <source>
        <dbReference type="PROSITE-ProRule" id="PRU00282"/>
    </source>
</evidence>
<evidence type="ECO:0000256" key="1">
    <source>
        <dbReference type="ARBA" id="ARBA00004585"/>
    </source>
</evidence>
<protein>
    <recommendedName>
        <fullName evidence="14">Peroxisomal membrane protein PMP34</fullName>
    </recommendedName>
</protein>
<gene>
    <name evidence="12" type="ORF">CLODIP_2_CD04980</name>
</gene>
<dbReference type="GO" id="GO:0044610">
    <property type="term" value="F:FMN transmembrane transporter activity"/>
    <property type="evidence" value="ECO:0007669"/>
    <property type="project" value="TreeGrafter"/>
</dbReference>
<evidence type="ECO:0000256" key="8">
    <source>
        <dbReference type="ARBA" id="ARBA00023140"/>
    </source>
</evidence>
<keyword evidence="8" id="KW-0576">Peroxisome</keyword>
<evidence type="ECO:0000313" key="13">
    <source>
        <dbReference type="Proteomes" id="UP000494165"/>
    </source>
</evidence>
<dbReference type="GO" id="GO:0080122">
    <property type="term" value="F:AMP transmembrane transporter activity"/>
    <property type="evidence" value="ECO:0007669"/>
    <property type="project" value="TreeGrafter"/>
</dbReference>
<evidence type="ECO:0000256" key="7">
    <source>
        <dbReference type="ARBA" id="ARBA00023136"/>
    </source>
</evidence>
<dbReference type="OrthoDB" id="10266426at2759"/>
<dbReference type="FunFam" id="1.50.40.10:FF:000129">
    <property type="entry name" value="Peroxisomal membrane protein"/>
    <property type="match status" value="1"/>
</dbReference>
<evidence type="ECO:0000256" key="4">
    <source>
        <dbReference type="ARBA" id="ARBA00022692"/>
    </source>
</evidence>
<evidence type="ECO:0000313" key="12">
    <source>
        <dbReference type="EMBL" id="CAB3362249.1"/>
    </source>
</evidence>